<dbReference type="Proteomes" id="UP001310890">
    <property type="component" value="Unassembled WGS sequence"/>
</dbReference>
<dbReference type="Pfam" id="PF07859">
    <property type="entry name" value="Abhydrolase_3"/>
    <property type="match status" value="1"/>
</dbReference>
<dbReference type="InterPro" id="IPR050300">
    <property type="entry name" value="GDXG_lipolytic_enzyme"/>
</dbReference>
<dbReference type="GO" id="GO:0016787">
    <property type="term" value="F:hydrolase activity"/>
    <property type="evidence" value="ECO:0007669"/>
    <property type="project" value="UniProtKB-KW"/>
</dbReference>
<reference evidence="4" key="1">
    <citation type="submission" date="2023-08" db="EMBL/GenBank/DDBJ databases">
        <title>Black Yeasts Isolated from many extreme environments.</title>
        <authorList>
            <person name="Coleine C."/>
            <person name="Stajich J.E."/>
            <person name="Selbmann L."/>
        </authorList>
    </citation>
    <scope>NUCLEOTIDE SEQUENCE</scope>
    <source>
        <strain evidence="4">CCFEE 5401</strain>
    </source>
</reference>
<feature type="region of interest" description="Disordered" evidence="2">
    <location>
        <begin position="1"/>
        <end position="38"/>
    </location>
</feature>
<keyword evidence="1" id="KW-0378">Hydrolase</keyword>
<organism evidence="4 5">
    <name type="scientific">Meristemomyces frigidus</name>
    <dbReference type="NCBI Taxonomy" id="1508187"/>
    <lineage>
        <taxon>Eukaryota</taxon>
        <taxon>Fungi</taxon>
        <taxon>Dikarya</taxon>
        <taxon>Ascomycota</taxon>
        <taxon>Pezizomycotina</taxon>
        <taxon>Dothideomycetes</taxon>
        <taxon>Dothideomycetidae</taxon>
        <taxon>Mycosphaerellales</taxon>
        <taxon>Teratosphaeriaceae</taxon>
        <taxon>Meristemomyces</taxon>
    </lineage>
</organism>
<sequence length="404" mass="44398">MTTKRRKPDQDYSSTSTPQSGPSSGGEGTDPIGSIASYSPLGRLDSVRMTLGQDPRLDARLLGVLTKYGLDRKRTKRHLSTLSSDSSPEDIQRCLKDMDHDIVALCSHLPNALPNDDLELETETRILTIPGPDSRTIDLYIYQPVLQGRAPLPTILHCPGTNTLAHLPPTNKIYTRWCRSLATQGLIVLSLDYHHHHHHQNEPHTSVFPEGLNNLCAAIHYIHSHRAEFNARNLVLQGDSLGGTLVLSAAIRAKREGWANKIDGVYAHSPMLSNAYTWTEERKARVFPSLIECDGYVVDVEYMSYAARLYSPQSADAVNALAWPHYASRESLTGLPPHVISLDELSPLRSEGEVYLRKLVQAGVQATGHVTLGAVHVASVVFRQAAPALHRAAVRGVAGFAKQV</sequence>
<dbReference type="EMBL" id="JAVRRL010000021">
    <property type="protein sequence ID" value="KAK5113828.1"/>
    <property type="molecule type" value="Genomic_DNA"/>
</dbReference>
<evidence type="ECO:0000313" key="5">
    <source>
        <dbReference type="Proteomes" id="UP001310890"/>
    </source>
</evidence>
<protein>
    <recommendedName>
        <fullName evidence="3">Alpha/beta hydrolase fold-3 domain-containing protein</fullName>
    </recommendedName>
</protein>
<feature type="domain" description="Alpha/beta hydrolase fold-3" evidence="3">
    <location>
        <begin position="174"/>
        <end position="377"/>
    </location>
</feature>
<comment type="caution">
    <text evidence="4">The sequence shown here is derived from an EMBL/GenBank/DDBJ whole genome shotgun (WGS) entry which is preliminary data.</text>
</comment>
<evidence type="ECO:0000256" key="1">
    <source>
        <dbReference type="ARBA" id="ARBA00022801"/>
    </source>
</evidence>
<dbReference type="InterPro" id="IPR029058">
    <property type="entry name" value="AB_hydrolase_fold"/>
</dbReference>
<evidence type="ECO:0000256" key="2">
    <source>
        <dbReference type="SAM" id="MobiDB-lite"/>
    </source>
</evidence>
<dbReference type="Gene3D" id="3.40.50.1820">
    <property type="entry name" value="alpha/beta hydrolase"/>
    <property type="match status" value="1"/>
</dbReference>
<evidence type="ECO:0000313" key="4">
    <source>
        <dbReference type="EMBL" id="KAK5113828.1"/>
    </source>
</evidence>
<name>A0AAN7TJ15_9PEZI</name>
<dbReference type="PANTHER" id="PTHR48081">
    <property type="entry name" value="AB HYDROLASE SUPERFAMILY PROTEIN C4A8.06C"/>
    <property type="match status" value="1"/>
</dbReference>
<dbReference type="AlphaFoldDB" id="A0AAN7TJ15"/>
<dbReference type="PANTHER" id="PTHR48081:SF8">
    <property type="entry name" value="ALPHA_BETA HYDROLASE FOLD-3 DOMAIN-CONTAINING PROTEIN-RELATED"/>
    <property type="match status" value="1"/>
</dbReference>
<accession>A0AAN7TJ15</accession>
<proteinExistence type="predicted"/>
<feature type="compositionally biased region" description="Low complexity" evidence="2">
    <location>
        <begin position="13"/>
        <end position="22"/>
    </location>
</feature>
<evidence type="ECO:0000259" key="3">
    <source>
        <dbReference type="Pfam" id="PF07859"/>
    </source>
</evidence>
<gene>
    <name evidence="4" type="ORF">LTR62_003212</name>
</gene>
<dbReference type="SUPFAM" id="SSF53474">
    <property type="entry name" value="alpha/beta-Hydrolases"/>
    <property type="match status" value="1"/>
</dbReference>
<dbReference type="InterPro" id="IPR013094">
    <property type="entry name" value="AB_hydrolase_3"/>
</dbReference>